<evidence type="ECO:0000313" key="2">
    <source>
        <dbReference type="Proteomes" id="UP001152795"/>
    </source>
</evidence>
<dbReference type="InterPro" id="IPR011009">
    <property type="entry name" value="Kinase-like_dom_sf"/>
</dbReference>
<keyword evidence="1" id="KW-0808">Transferase</keyword>
<dbReference type="SUPFAM" id="SSF56112">
    <property type="entry name" value="Protein kinase-like (PK-like)"/>
    <property type="match status" value="1"/>
</dbReference>
<accession>A0A6S7LAF0</accession>
<dbReference type="GO" id="GO:0016301">
    <property type="term" value="F:kinase activity"/>
    <property type="evidence" value="ECO:0007669"/>
    <property type="project" value="UniProtKB-KW"/>
</dbReference>
<comment type="caution">
    <text evidence="1">The sequence shown here is derived from an EMBL/GenBank/DDBJ whole genome shotgun (WGS) entry which is preliminary data.</text>
</comment>
<evidence type="ECO:0000313" key="1">
    <source>
        <dbReference type="EMBL" id="CAB4035783.1"/>
    </source>
</evidence>
<sequence>MSKLGSLKVPSVIKKRRIDHGLPTFSWNSLRNVEEIGSGSYGSIHRAIYDKETVVVKKLKGKSSIAKDLFLKEAKLLFGAIAIKPYDLVLVTKMNREWSDKYRRETPEFPECVLSRKSPLY</sequence>
<dbReference type="EMBL" id="CACRXK020021364">
    <property type="protein sequence ID" value="CAB4035783.1"/>
    <property type="molecule type" value="Genomic_DNA"/>
</dbReference>
<reference evidence="1" key="1">
    <citation type="submission" date="2020-04" db="EMBL/GenBank/DDBJ databases">
        <authorList>
            <person name="Alioto T."/>
            <person name="Alioto T."/>
            <person name="Gomez Garrido J."/>
        </authorList>
    </citation>
    <scope>NUCLEOTIDE SEQUENCE</scope>
    <source>
        <strain evidence="1">A484AB</strain>
    </source>
</reference>
<dbReference type="OrthoDB" id="5973359at2759"/>
<organism evidence="1 2">
    <name type="scientific">Paramuricea clavata</name>
    <name type="common">Red gorgonian</name>
    <name type="synonym">Violescent sea-whip</name>
    <dbReference type="NCBI Taxonomy" id="317549"/>
    <lineage>
        <taxon>Eukaryota</taxon>
        <taxon>Metazoa</taxon>
        <taxon>Cnidaria</taxon>
        <taxon>Anthozoa</taxon>
        <taxon>Octocorallia</taxon>
        <taxon>Malacalcyonacea</taxon>
        <taxon>Plexauridae</taxon>
        <taxon>Paramuricea</taxon>
    </lineage>
</organism>
<protein>
    <submittedName>
        <fullName evidence="1">Serine threonine- kinase STY46-like</fullName>
    </submittedName>
</protein>
<gene>
    <name evidence="1" type="ORF">PACLA_8A048450</name>
</gene>
<dbReference type="Gene3D" id="3.30.200.20">
    <property type="entry name" value="Phosphorylase Kinase, domain 1"/>
    <property type="match status" value="1"/>
</dbReference>
<keyword evidence="1" id="KW-0418">Kinase</keyword>
<dbReference type="GO" id="GO:0005524">
    <property type="term" value="F:ATP binding"/>
    <property type="evidence" value="ECO:0007669"/>
    <property type="project" value="UniProtKB-UniRule"/>
</dbReference>
<dbReference type="InterPro" id="IPR017441">
    <property type="entry name" value="Protein_kinase_ATP_BS"/>
</dbReference>
<name>A0A6S7LAF0_PARCT</name>
<dbReference type="PROSITE" id="PS00107">
    <property type="entry name" value="PROTEIN_KINASE_ATP"/>
    <property type="match status" value="1"/>
</dbReference>
<dbReference type="Proteomes" id="UP001152795">
    <property type="component" value="Unassembled WGS sequence"/>
</dbReference>
<keyword evidence="2" id="KW-1185">Reference proteome</keyword>
<dbReference type="AlphaFoldDB" id="A0A6S7LAF0"/>
<proteinExistence type="predicted"/>